<organism evidence="1 2">
    <name type="scientific">Mythimna loreyi</name>
    <dbReference type="NCBI Taxonomy" id="667449"/>
    <lineage>
        <taxon>Eukaryota</taxon>
        <taxon>Metazoa</taxon>
        <taxon>Ecdysozoa</taxon>
        <taxon>Arthropoda</taxon>
        <taxon>Hexapoda</taxon>
        <taxon>Insecta</taxon>
        <taxon>Pterygota</taxon>
        <taxon>Neoptera</taxon>
        <taxon>Endopterygota</taxon>
        <taxon>Lepidoptera</taxon>
        <taxon>Glossata</taxon>
        <taxon>Ditrysia</taxon>
        <taxon>Noctuoidea</taxon>
        <taxon>Noctuidae</taxon>
        <taxon>Noctuinae</taxon>
        <taxon>Hadenini</taxon>
        <taxon>Mythimna</taxon>
    </lineage>
</organism>
<dbReference type="Proteomes" id="UP001231649">
    <property type="component" value="Chromosome 10"/>
</dbReference>
<proteinExistence type="predicted"/>
<sequence>MAPSEPPVNTCPCPKFSPLPTCTYHEDLEKPNTVDITSLYLISNSAPVNTCQPIVWVLGGPGAGKSTQCEMIVAKYGFTHLSTGELLRAEVECGSERSKYLTAIMDQGGLVPNEVVLCLLKEAIEIMEADSNGFLLDGYPRERCQAITFEETIASPTAILYFEVSDATLTQRLLDRAPTSDRTDDNEATIKQRLKVFLDNNQDLLDQYPNLISRINAESSREAIFAEVEKVLDPIVAAYLDSTPKHFVNAVNMPMVSEQQKAILH</sequence>
<keyword evidence="2" id="KW-1185">Reference proteome</keyword>
<comment type="caution">
    <text evidence="1">The sequence shown here is derived from an EMBL/GenBank/DDBJ whole genome shotgun (WGS) entry which is preliminary data.</text>
</comment>
<name>A0ACC2R2B8_9NEOP</name>
<accession>A0ACC2R2B8</accession>
<gene>
    <name evidence="1" type="ORF">PYW08_001280</name>
</gene>
<dbReference type="EMBL" id="CM056786">
    <property type="protein sequence ID" value="KAJ8729699.1"/>
    <property type="molecule type" value="Genomic_DNA"/>
</dbReference>
<protein>
    <submittedName>
        <fullName evidence="1">Uncharacterized protein</fullName>
    </submittedName>
</protein>
<reference evidence="1" key="1">
    <citation type="submission" date="2023-03" db="EMBL/GenBank/DDBJ databases">
        <title>Chromosome-level genomes of two armyworms, Mythimna separata and Mythimna loreyi, provide insights into the biosynthesis and reception of sex pheromones.</title>
        <authorList>
            <person name="Zhao H."/>
        </authorList>
    </citation>
    <scope>NUCLEOTIDE SEQUENCE</scope>
    <source>
        <strain evidence="1">BeijingLab</strain>
    </source>
</reference>
<evidence type="ECO:0000313" key="2">
    <source>
        <dbReference type="Proteomes" id="UP001231649"/>
    </source>
</evidence>
<evidence type="ECO:0000313" key="1">
    <source>
        <dbReference type="EMBL" id="KAJ8729699.1"/>
    </source>
</evidence>